<dbReference type="EMBL" id="AVOT02001892">
    <property type="protein sequence ID" value="MBW0468527.1"/>
    <property type="molecule type" value="Genomic_DNA"/>
</dbReference>
<dbReference type="OrthoDB" id="3884315at2759"/>
<dbReference type="AlphaFoldDB" id="A0A9Q3BPC4"/>
<gene>
    <name evidence="2" type="ORF">O181_008242</name>
</gene>
<sequence length="115" mass="13325">MDVTLELDTRYHERKKERNNCKEKKTEASKSSCSHHQNSSTSNHKKKDFRVKKRDKPHSSPLEKDHRLMGSEKEQRIKEALCAYCGGKNSLEACFKGLRTSSPHHQADFQAQRKA</sequence>
<accession>A0A9Q3BPC4</accession>
<protein>
    <submittedName>
        <fullName evidence="2">Uncharacterized protein</fullName>
    </submittedName>
</protein>
<feature type="compositionally biased region" description="Basic and acidic residues" evidence="1">
    <location>
        <begin position="7"/>
        <end position="28"/>
    </location>
</feature>
<evidence type="ECO:0000313" key="2">
    <source>
        <dbReference type="EMBL" id="MBW0468527.1"/>
    </source>
</evidence>
<evidence type="ECO:0000313" key="3">
    <source>
        <dbReference type="Proteomes" id="UP000765509"/>
    </source>
</evidence>
<feature type="region of interest" description="Disordered" evidence="1">
    <location>
        <begin position="1"/>
        <end position="72"/>
    </location>
</feature>
<keyword evidence="3" id="KW-1185">Reference proteome</keyword>
<proteinExistence type="predicted"/>
<comment type="caution">
    <text evidence="2">The sequence shown here is derived from an EMBL/GenBank/DDBJ whole genome shotgun (WGS) entry which is preliminary data.</text>
</comment>
<feature type="compositionally biased region" description="Basic residues" evidence="1">
    <location>
        <begin position="43"/>
        <end position="56"/>
    </location>
</feature>
<reference evidence="2" key="1">
    <citation type="submission" date="2021-03" db="EMBL/GenBank/DDBJ databases">
        <title>Draft genome sequence of rust myrtle Austropuccinia psidii MF-1, a brazilian biotype.</title>
        <authorList>
            <person name="Quecine M.C."/>
            <person name="Pachon D.M.R."/>
            <person name="Bonatelli M.L."/>
            <person name="Correr F.H."/>
            <person name="Franceschini L.M."/>
            <person name="Leite T.F."/>
            <person name="Margarido G.R.A."/>
            <person name="Almeida C.A."/>
            <person name="Ferrarezi J.A."/>
            <person name="Labate C.A."/>
        </authorList>
    </citation>
    <scope>NUCLEOTIDE SEQUENCE</scope>
    <source>
        <strain evidence="2">MF-1</strain>
    </source>
</reference>
<feature type="compositionally biased region" description="Basic and acidic residues" evidence="1">
    <location>
        <begin position="57"/>
        <end position="72"/>
    </location>
</feature>
<feature type="compositionally biased region" description="Low complexity" evidence="1">
    <location>
        <begin position="29"/>
        <end position="42"/>
    </location>
</feature>
<organism evidence="2 3">
    <name type="scientific">Austropuccinia psidii MF-1</name>
    <dbReference type="NCBI Taxonomy" id="1389203"/>
    <lineage>
        <taxon>Eukaryota</taxon>
        <taxon>Fungi</taxon>
        <taxon>Dikarya</taxon>
        <taxon>Basidiomycota</taxon>
        <taxon>Pucciniomycotina</taxon>
        <taxon>Pucciniomycetes</taxon>
        <taxon>Pucciniales</taxon>
        <taxon>Sphaerophragmiaceae</taxon>
        <taxon>Austropuccinia</taxon>
    </lineage>
</organism>
<dbReference type="Proteomes" id="UP000765509">
    <property type="component" value="Unassembled WGS sequence"/>
</dbReference>
<evidence type="ECO:0000256" key="1">
    <source>
        <dbReference type="SAM" id="MobiDB-lite"/>
    </source>
</evidence>
<name>A0A9Q3BPC4_9BASI</name>